<comment type="caution">
    <text evidence="10">The sequence shown here is derived from an EMBL/GenBank/DDBJ whole genome shotgun (WGS) entry which is preliminary data.</text>
</comment>
<reference evidence="10" key="2">
    <citation type="submission" date="2020-09" db="EMBL/GenBank/DDBJ databases">
        <authorList>
            <person name="Sun Q."/>
            <person name="Ohkuma M."/>
        </authorList>
    </citation>
    <scope>NUCLEOTIDE SEQUENCE</scope>
    <source>
        <strain evidence="10">JCM 4784</strain>
    </source>
</reference>
<gene>
    <name evidence="10" type="ORF">GCM10018785_23210</name>
</gene>
<accession>A0A918ZI57</accession>
<keyword evidence="11" id="KW-1185">Reference proteome</keyword>
<feature type="active site" description="Proton donor/acceptor" evidence="7">
    <location>
        <position position="541"/>
    </location>
</feature>
<dbReference type="SUPFAM" id="SSF53187">
    <property type="entry name" value="Zn-dependent exopeptidases"/>
    <property type="match status" value="1"/>
</dbReference>
<proteinExistence type="inferred from homology"/>
<feature type="domain" description="Peptidase M14" evidence="9">
    <location>
        <begin position="263"/>
        <end position="585"/>
    </location>
</feature>
<evidence type="ECO:0000256" key="1">
    <source>
        <dbReference type="ARBA" id="ARBA00001947"/>
    </source>
</evidence>
<dbReference type="GO" id="GO:0006508">
    <property type="term" value="P:proteolysis"/>
    <property type="evidence" value="ECO:0007669"/>
    <property type="project" value="UniProtKB-KW"/>
</dbReference>
<reference evidence="10" key="1">
    <citation type="journal article" date="2014" name="Int. J. Syst. Evol. Microbiol.">
        <title>Complete genome sequence of Corynebacterium casei LMG S-19264T (=DSM 44701T), isolated from a smear-ripened cheese.</title>
        <authorList>
            <consortium name="US DOE Joint Genome Institute (JGI-PGF)"/>
            <person name="Walter F."/>
            <person name="Albersmeier A."/>
            <person name="Kalinowski J."/>
            <person name="Ruckert C."/>
        </authorList>
    </citation>
    <scope>NUCLEOTIDE SEQUENCE</scope>
    <source>
        <strain evidence="10">JCM 4784</strain>
    </source>
</reference>
<dbReference type="Proteomes" id="UP000608024">
    <property type="component" value="Unassembled WGS sequence"/>
</dbReference>
<dbReference type="PANTHER" id="PTHR11705">
    <property type="entry name" value="PROTEASE FAMILY M14 CARBOXYPEPTIDASE A,B"/>
    <property type="match status" value="1"/>
</dbReference>
<evidence type="ECO:0000313" key="10">
    <source>
        <dbReference type="EMBL" id="GHE53022.1"/>
    </source>
</evidence>
<comment type="similarity">
    <text evidence="2 7">Belongs to the peptidase M14 family.</text>
</comment>
<name>A0A918ZI57_9ACTN</name>
<dbReference type="PANTHER" id="PTHR11705:SF143">
    <property type="entry name" value="SLL0236 PROTEIN"/>
    <property type="match status" value="1"/>
</dbReference>
<dbReference type="Gene3D" id="3.40.630.10">
    <property type="entry name" value="Zn peptidases"/>
    <property type="match status" value="1"/>
</dbReference>
<dbReference type="AlphaFoldDB" id="A0A918ZI57"/>
<evidence type="ECO:0000259" key="9">
    <source>
        <dbReference type="PROSITE" id="PS52035"/>
    </source>
</evidence>
<evidence type="ECO:0000256" key="3">
    <source>
        <dbReference type="ARBA" id="ARBA00022670"/>
    </source>
</evidence>
<dbReference type="InterPro" id="IPR000834">
    <property type="entry name" value="Peptidase_M14"/>
</dbReference>
<dbReference type="SMART" id="SM00631">
    <property type="entry name" value="Zn_pept"/>
    <property type="match status" value="1"/>
</dbReference>
<dbReference type="Gene3D" id="2.60.120.380">
    <property type="match status" value="1"/>
</dbReference>
<dbReference type="GO" id="GO:0004181">
    <property type="term" value="F:metallocarboxypeptidase activity"/>
    <property type="evidence" value="ECO:0007669"/>
    <property type="project" value="InterPro"/>
</dbReference>
<dbReference type="GO" id="GO:0005615">
    <property type="term" value="C:extracellular space"/>
    <property type="evidence" value="ECO:0007669"/>
    <property type="project" value="TreeGrafter"/>
</dbReference>
<protein>
    <submittedName>
        <fullName evidence="10">Peptidase M14</fullName>
    </submittedName>
</protein>
<comment type="cofactor">
    <cofactor evidence="1">
        <name>Zn(2+)</name>
        <dbReference type="ChEBI" id="CHEBI:29105"/>
    </cofactor>
</comment>
<keyword evidence="6" id="KW-0482">Metalloprotease</keyword>
<feature type="region of interest" description="Disordered" evidence="8">
    <location>
        <begin position="609"/>
        <end position="629"/>
    </location>
</feature>
<dbReference type="EMBL" id="BNBT01000025">
    <property type="protein sequence ID" value="GHE53022.1"/>
    <property type="molecule type" value="Genomic_DNA"/>
</dbReference>
<dbReference type="PROSITE" id="PS52035">
    <property type="entry name" value="PEPTIDASE_M14"/>
    <property type="match status" value="1"/>
</dbReference>
<keyword evidence="5" id="KW-0862">Zinc</keyword>
<keyword evidence="4" id="KW-0378">Hydrolase</keyword>
<organism evidence="10 11">
    <name type="scientific">Streptomyces longispororuber</name>
    <dbReference type="NCBI Taxonomy" id="68230"/>
    <lineage>
        <taxon>Bacteria</taxon>
        <taxon>Bacillati</taxon>
        <taxon>Actinomycetota</taxon>
        <taxon>Actinomycetes</taxon>
        <taxon>Kitasatosporales</taxon>
        <taxon>Streptomycetaceae</taxon>
        <taxon>Streptomyces</taxon>
    </lineage>
</organism>
<evidence type="ECO:0000256" key="8">
    <source>
        <dbReference type="SAM" id="MobiDB-lite"/>
    </source>
</evidence>
<evidence type="ECO:0000313" key="11">
    <source>
        <dbReference type="Proteomes" id="UP000608024"/>
    </source>
</evidence>
<sequence>MGGPGAGGRGVRGGVAAGAVLVVVGAVLAVPSKGAARAAPAEVLRAERAVARPCFGRLLPEGAAGADRREVTARVDGIVQARLFPGRGRGGHRPGGDWDVAVFDRGTGRVVAASAAPRSRELAEGFVRRGQRLVVQGCRYGGAAREARLGLDFLAGAVGPSRAPGPAGPRASTPPQLVRVHAPGRADRDRLARLGFDVTGGGDARGLDVVLSGAAERTALARAGFTWRVVEPDLARRALRDARADRAYAARTATSPLPSGRTAYRHLYDYEYEMKELARRHPRLARAFTLPEPTREGRDVVALEIAAGVRRADDGRPVNLTLGLHHAREWPSGEVALEWAYDLLRRRGPVKGLVARVRSVVVPVVNPDGFAVSREAEPRGDHSRFDYEMKRKNCSLRDSPPAYATGVCKANPAGRERGTDPNRNYGGFWGGPGAGLDWNGDTYRGPAPFSEPEVRNVRALVSSRQVTNLTTLHTPAAVVLRPPGLADTRPPLDEPAYRALGDVLAARTGYPSRPSWQLYDNTGSTEDWSYWATGGWGFTVELAGPGFHGPYARSVVAEYAGLPPAPGAGRGGNRGALLAVLGHAADPATHATLTGRAPAGHRLALRKTFRTPTSPVLQPDGSTKPPLSVRDDLRSSLTAPGGRFRWAVNPSTRPYVAGRLGRDPQGPPQAGIAVVNPPGVPPVNEDYPADPAAESFTFRVAGPPEADNGRMAVAVSWGSPRTHWDLYVYDASGAPVASDTSGETSARAVLFDPPPGTYRAVLVNVAQADPAAVDDWRGRVDFASPVPTTYGEKEAYQLSCVSPRGRTVGITEVYAGRGETVDVGGICDVARVSSRSSPPKAR</sequence>
<evidence type="ECO:0000256" key="2">
    <source>
        <dbReference type="ARBA" id="ARBA00005988"/>
    </source>
</evidence>
<evidence type="ECO:0000256" key="7">
    <source>
        <dbReference type="PROSITE-ProRule" id="PRU01379"/>
    </source>
</evidence>
<dbReference type="Pfam" id="PF00246">
    <property type="entry name" value="Peptidase_M14"/>
    <property type="match status" value="1"/>
</dbReference>
<evidence type="ECO:0000256" key="5">
    <source>
        <dbReference type="ARBA" id="ARBA00022833"/>
    </source>
</evidence>
<evidence type="ECO:0000256" key="4">
    <source>
        <dbReference type="ARBA" id="ARBA00022801"/>
    </source>
</evidence>
<keyword evidence="3" id="KW-0645">Protease</keyword>
<dbReference type="GO" id="GO:0008270">
    <property type="term" value="F:zinc ion binding"/>
    <property type="evidence" value="ECO:0007669"/>
    <property type="project" value="InterPro"/>
</dbReference>
<evidence type="ECO:0000256" key="6">
    <source>
        <dbReference type="ARBA" id="ARBA00023049"/>
    </source>
</evidence>